<evidence type="ECO:0000256" key="1">
    <source>
        <dbReference type="ARBA" id="ARBA00004370"/>
    </source>
</evidence>
<comment type="similarity">
    <text evidence="2">Belongs to the TEX28 family.</text>
</comment>
<organism evidence="9 10">
    <name type="scientific">Fukomys damarensis</name>
    <name type="common">Damaraland mole rat</name>
    <name type="synonym">Cryptomys damarensis</name>
    <dbReference type="NCBI Taxonomy" id="885580"/>
    <lineage>
        <taxon>Eukaryota</taxon>
        <taxon>Metazoa</taxon>
        <taxon>Chordata</taxon>
        <taxon>Craniata</taxon>
        <taxon>Vertebrata</taxon>
        <taxon>Euteleostomi</taxon>
        <taxon>Mammalia</taxon>
        <taxon>Eutheria</taxon>
        <taxon>Euarchontoglires</taxon>
        <taxon>Glires</taxon>
        <taxon>Rodentia</taxon>
        <taxon>Hystricomorpha</taxon>
        <taxon>Bathyergidae</taxon>
        <taxon>Fukomys</taxon>
    </lineage>
</organism>
<evidence type="ECO:0000256" key="2">
    <source>
        <dbReference type="ARBA" id="ARBA00008108"/>
    </source>
</evidence>
<comment type="subcellular location">
    <subcellularLocation>
        <location evidence="1">Membrane</location>
    </subcellularLocation>
</comment>
<dbReference type="AlphaFoldDB" id="A0A091E903"/>
<evidence type="ECO:0000256" key="5">
    <source>
        <dbReference type="ARBA" id="ARBA00023054"/>
    </source>
</evidence>
<feature type="transmembrane region" description="Helical" evidence="8">
    <location>
        <begin position="255"/>
        <end position="273"/>
    </location>
</feature>
<accession>A0A091E903</accession>
<name>A0A091E903_FUKDA</name>
<dbReference type="PANTHER" id="PTHR17613:SF10">
    <property type="entry name" value="TESTIS-SPECIFIC PROTEIN TEX28"/>
    <property type="match status" value="1"/>
</dbReference>
<evidence type="ECO:0000313" key="10">
    <source>
        <dbReference type="Proteomes" id="UP000028990"/>
    </source>
</evidence>
<feature type="region of interest" description="Disordered" evidence="7">
    <location>
        <begin position="297"/>
        <end position="319"/>
    </location>
</feature>
<keyword evidence="5" id="KW-0175">Coiled coil</keyword>
<proteinExistence type="inferred from homology"/>
<dbReference type="GO" id="GO:0016020">
    <property type="term" value="C:membrane"/>
    <property type="evidence" value="ECO:0007669"/>
    <property type="project" value="UniProtKB-SubCell"/>
</dbReference>
<feature type="region of interest" description="Disordered" evidence="7">
    <location>
        <begin position="60"/>
        <end position="90"/>
    </location>
</feature>
<evidence type="ECO:0000256" key="6">
    <source>
        <dbReference type="ARBA" id="ARBA00023136"/>
    </source>
</evidence>
<keyword evidence="3 8" id="KW-0812">Transmembrane</keyword>
<protein>
    <submittedName>
        <fullName evidence="9">Testis-specific protein TEX28</fullName>
    </submittedName>
</protein>
<dbReference type="EMBL" id="KN122249">
    <property type="protein sequence ID" value="KFO31661.1"/>
    <property type="molecule type" value="Genomic_DNA"/>
</dbReference>
<gene>
    <name evidence="9" type="ORF">H920_06959</name>
</gene>
<keyword evidence="6 8" id="KW-0472">Membrane</keyword>
<dbReference type="PANTHER" id="PTHR17613">
    <property type="entry name" value="CEREBRAL PROTEIN-11-RELATED"/>
    <property type="match status" value="1"/>
</dbReference>
<evidence type="ECO:0000256" key="8">
    <source>
        <dbReference type="SAM" id="Phobius"/>
    </source>
</evidence>
<dbReference type="Pfam" id="PF10267">
    <property type="entry name" value="Tmemb_cc2"/>
    <property type="match status" value="1"/>
</dbReference>
<dbReference type="GO" id="GO:0012505">
    <property type="term" value="C:endomembrane system"/>
    <property type="evidence" value="ECO:0007669"/>
    <property type="project" value="TreeGrafter"/>
</dbReference>
<sequence length="319" mass="36629">MNYFKLVANTTRHQAEHIWRAFERVNQRIWATMWHMECQLRQCYQQLLELEGRRHKGLALKAEGGPDDREQPSGPGTAAACGPETNPSSPRQQRVFLLHRAEEELAEVRNSCLDLQEGYQHFQDRYLTDLPVLLESLQEQRYRHALVVEQMDDHLQRHRNEIYHFLQSLVCTEEKMAYLSYEQAKEMWEVMEAFKSRLARLEATQQATQVEVTTRLWSGPREVLLRFMSLLLVLVCVVLACVSTVCSCPLPPATWHLRTCTVLILLGLGALAWQKQHAIAATDWQVWVPSRWRLDAENSRPPSGGPPGAGSLPPPAVPF</sequence>
<evidence type="ECO:0000313" key="9">
    <source>
        <dbReference type="EMBL" id="KFO31661.1"/>
    </source>
</evidence>
<dbReference type="InterPro" id="IPR019394">
    <property type="entry name" value="TEX28/TMCC"/>
</dbReference>
<evidence type="ECO:0000256" key="3">
    <source>
        <dbReference type="ARBA" id="ARBA00022692"/>
    </source>
</evidence>
<reference evidence="9 10" key="1">
    <citation type="submission" date="2013-11" db="EMBL/GenBank/DDBJ databases">
        <title>The Damaraland mole rat (Fukomys damarensis) genome and evolution of African mole rats.</title>
        <authorList>
            <person name="Gladyshev V.N."/>
            <person name="Fang X."/>
        </authorList>
    </citation>
    <scope>NUCLEOTIDE SEQUENCE [LARGE SCALE GENOMIC DNA]</scope>
    <source>
        <tissue evidence="9">Liver</tissue>
    </source>
</reference>
<keyword evidence="10" id="KW-1185">Reference proteome</keyword>
<dbReference type="eggNOG" id="KOG3850">
    <property type="taxonomic scope" value="Eukaryota"/>
</dbReference>
<keyword evidence="4 8" id="KW-1133">Transmembrane helix</keyword>
<evidence type="ECO:0000256" key="7">
    <source>
        <dbReference type="SAM" id="MobiDB-lite"/>
    </source>
</evidence>
<feature type="transmembrane region" description="Helical" evidence="8">
    <location>
        <begin position="223"/>
        <end position="243"/>
    </location>
</feature>
<dbReference type="Proteomes" id="UP000028990">
    <property type="component" value="Unassembled WGS sequence"/>
</dbReference>
<evidence type="ECO:0000256" key="4">
    <source>
        <dbReference type="ARBA" id="ARBA00022989"/>
    </source>
</evidence>